<gene>
    <name evidence="2" type="ORF">BPA30113_03606</name>
</gene>
<accession>A0A6P2M1Z3</accession>
<evidence type="ECO:0000256" key="1">
    <source>
        <dbReference type="SAM" id="MobiDB-lite"/>
    </source>
</evidence>
<organism evidence="2 3">
    <name type="scientific">Burkholderia paludis</name>
    <dbReference type="NCBI Taxonomy" id="1506587"/>
    <lineage>
        <taxon>Bacteria</taxon>
        <taxon>Pseudomonadati</taxon>
        <taxon>Pseudomonadota</taxon>
        <taxon>Betaproteobacteria</taxon>
        <taxon>Burkholderiales</taxon>
        <taxon>Burkholderiaceae</taxon>
        <taxon>Burkholderia</taxon>
        <taxon>Burkholderia cepacia complex</taxon>
    </lineage>
</organism>
<dbReference type="AlphaFoldDB" id="A0A6P2M1Z3"/>
<name>A0A6P2M1Z3_9BURK</name>
<sequence length="243" mass="26319">MPALAGAAPAGAIRPDAPEKPHLGVPQALTSTSRKSSPKAPGDTHRSLPNALTDASRNRSPMLPGKAHQRLPQVLTGCSREGSPNALDSARTWLPKNLTFVTIVNFREERSDECVRTHRAEQTRSSCIAPCCTPPPVPRKTDSLRVQQAPARWCALCSLCNTQTICIPDRLWSSSAVQAGDIGGFATSAACCGIRQTLRLQLHPEAHDAGLLRRRYGKAACFRERDHRRILAQRLADHPCGSA</sequence>
<protein>
    <submittedName>
        <fullName evidence="2">Uncharacterized protein</fullName>
    </submittedName>
</protein>
<keyword evidence="3" id="KW-1185">Reference proteome</keyword>
<evidence type="ECO:0000313" key="3">
    <source>
        <dbReference type="Proteomes" id="UP000494330"/>
    </source>
</evidence>
<reference evidence="2 3" key="1">
    <citation type="submission" date="2019-09" db="EMBL/GenBank/DDBJ databases">
        <authorList>
            <person name="Depoorter E."/>
        </authorList>
    </citation>
    <scope>NUCLEOTIDE SEQUENCE [LARGE SCALE GENOMIC DNA]</scope>
    <source>
        <strain evidence="2">LMG 30113</strain>
    </source>
</reference>
<evidence type="ECO:0000313" key="2">
    <source>
        <dbReference type="EMBL" id="VWB78868.1"/>
    </source>
</evidence>
<dbReference type="Proteomes" id="UP000494330">
    <property type="component" value="Unassembled WGS sequence"/>
</dbReference>
<feature type="compositionally biased region" description="Low complexity" evidence="1">
    <location>
        <begin position="1"/>
        <end position="15"/>
    </location>
</feature>
<dbReference type="EMBL" id="CABVQD010000011">
    <property type="protein sequence ID" value="VWB78868.1"/>
    <property type="molecule type" value="Genomic_DNA"/>
</dbReference>
<proteinExistence type="predicted"/>
<feature type="region of interest" description="Disordered" evidence="1">
    <location>
        <begin position="1"/>
        <end position="65"/>
    </location>
</feature>